<feature type="chain" id="PRO_5047342876" description="Lipoprotein" evidence="2">
    <location>
        <begin position="21"/>
        <end position="189"/>
    </location>
</feature>
<reference evidence="4" key="1">
    <citation type="journal article" date="2019" name="Int. J. Syst. Evol. Microbiol.">
        <title>The Global Catalogue of Microorganisms (GCM) 10K type strain sequencing project: providing services to taxonomists for standard genome sequencing and annotation.</title>
        <authorList>
            <consortium name="The Broad Institute Genomics Platform"/>
            <consortium name="The Broad Institute Genome Sequencing Center for Infectious Disease"/>
            <person name="Wu L."/>
            <person name="Ma J."/>
        </authorList>
    </citation>
    <scope>NUCLEOTIDE SEQUENCE [LARGE SCALE GENOMIC DNA]</scope>
    <source>
        <strain evidence="4">CGMCC 4.7152</strain>
    </source>
</reference>
<gene>
    <name evidence="3" type="ORF">ACFPIJ_33835</name>
</gene>
<comment type="caution">
    <text evidence="3">The sequence shown here is derived from an EMBL/GenBank/DDBJ whole genome shotgun (WGS) entry which is preliminary data.</text>
</comment>
<evidence type="ECO:0008006" key="5">
    <source>
        <dbReference type="Google" id="ProtNLM"/>
    </source>
</evidence>
<dbReference type="RefSeq" id="WP_380121230.1">
    <property type="nucleotide sequence ID" value="NZ_JBHSIU010000046.1"/>
</dbReference>
<proteinExistence type="predicted"/>
<accession>A0ABV9W3C9</accession>
<evidence type="ECO:0000256" key="2">
    <source>
        <dbReference type="SAM" id="SignalP"/>
    </source>
</evidence>
<dbReference type="EMBL" id="JBHSIU010000046">
    <property type="protein sequence ID" value="MFC5002797.1"/>
    <property type="molecule type" value="Genomic_DNA"/>
</dbReference>
<evidence type="ECO:0000313" key="4">
    <source>
        <dbReference type="Proteomes" id="UP001595912"/>
    </source>
</evidence>
<dbReference type="Proteomes" id="UP001595912">
    <property type="component" value="Unassembled WGS sequence"/>
</dbReference>
<feature type="signal peptide" evidence="2">
    <location>
        <begin position="1"/>
        <end position="20"/>
    </location>
</feature>
<name>A0ABV9W3C9_9ACTN</name>
<keyword evidence="4" id="KW-1185">Reference proteome</keyword>
<organism evidence="3 4">
    <name type="scientific">Dactylosporangium cerinum</name>
    <dbReference type="NCBI Taxonomy" id="1434730"/>
    <lineage>
        <taxon>Bacteria</taxon>
        <taxon>Bacillati</taxon>
        <taxon>Actinomycetota</taxon>
        <taxon>Actinomycetes</taxon>
        <taxon>Micromonosporales</taxon>
        <taxon>Micromonosporaceae</taxon>
        <taxon>Dactylosporangium</taxon>
    </lineage>
</organism>
<feature type="compositionally biased region" description="Gly residues" evidence="1">
    <location>
        <begin position="40"/>
        <end position="54"/>
    </location>
</feature>
<sequence>MQFRRILMALALCTTVGLTAACGQDSGSATQGAAPASSGAGAGGSSSAGGSSGGASTGVGGGAGAAASSPVGVKANTEAACKNIVAAYDKEKVELVGVISELGAASLKEDKAAMAAAEAKGKVILDRLAKALAPELAKITDPQAKAALQQFVATFGKMLTGTNFADEAFEAEMEKATTAAAKYCPALAE</sequence>
<feature type="region of interest" description="Disordered" evidence="1">
    <location>
        <begin position="32"/>
        <end position="54"/>
    </location>
</feature>
<dbReference type="PROSITE" id="PS51257">
    <property type="entry name" value="PROKAR_LIPOPROTEIN"/>
    <property type="match status" value="1"/>
</dbReference>
<protein>
    <recommendedName>
        <fullName evidence="5">Lipoprotein</fullName>
    </recommendedName>
</protein>
<keyword evidence="2" id="KW-0732">Signal</keyword>
<evidence type="ECO:0000256" key="1">
    <source>
        <dbReference type="SAM" id="MobiDB-lite"/>
    </source>
</evidence>
<evidence type="ECO:0000313" key="3">
    <source>
        <dbReference type="EMBL" id="MFC5002797.1"/>
    </source>
</evidence>